<keyword evidence="3" id="KW-1185">Reference proteome</keyword>
<proteinExistence type="predicted"/>
<dbReference type="InParanoid" id="A0A2H3C8K4"/>
<dbReference type="EMBL" id="KZ293778">
    <property type="protein sequence ID" value="PBK79411.1"/>
    <property type="molecule type" value="Genomic_DNA"/>
</dbReference>
<accession>A0A2H3C8K4</accession>
<evidence type="ECO:0000256" key="1">
    <source>
        <dbReference type="SAM" id="MobiDB-lite"/>
    </source>
</evidence>
<sequence>MSSSSPILLSSSPCPIDNARPLATSTPQRRLGSMQPSLTPLEVRAARLKHPRSVSIRGTLDGLSRSLFNGGLLDSQITDSQIFPGIPAGALKRNSTAAGGIPFQVESITPPVLDKPNETQMSLEDTITVDITESKELSEAYPDDVFTLRTRGSLKRSRTPMDEMPLPALTAEASVPPNREEAYIVAGLRNITHNAVMKRDLDLNRRIAEVAADNRELRARVEYMTTYIEHLTTAMLDKGIEVALLEFPQSQF</sequence>
<reference evidence="3" key="1">
    <citation type="journal article" date="2017" name="Nat. Ecol. Evol.">
        <title>Genome expansion and lineage-specific genetic innovations in the forest pathogenic fungi Armillaria.</title>
        <authorList>
            <person name="Sipos G."/>
            <person name="Prasanna A.N."/>
            <person name="Walter M.C."/>
            <person name="O'Connor E."/>
            <person name="Balint B."/>
            <person name="Krizsan K."/>
            <person name="Kiss B."/>
            <person name="Hess J."/>
            <person name="Varga T."/>
            <person name="Slot J."/>
            <person name="Riley R."/>
            <person name="Boka B."/>
            <person name="Rigling D."/>
            <person name="Barry K."/>
            <person name="Lee J."/>
            <person name="Mihaltcheva S."/>
            <person name="LaButti K."/>
            <person name="Lipzen A."/>
            <person name="Waldron R."/>
            <person name="Moloney N.M."/>
            <person name="Sperisen C."/>
            <person name="Kredics L."/>
            <person name="Vagvoelgyi C."/>
            <person name="Patrignani A."/>
            <person name="Fitzpatrick D."/>
            <person name="Nagy I."/>
            <person name="Doyle S."/>
            <person name="Anderson J.B."/>
            <person name="Grigoriev I.V."/>
            <person name="Gueldener U."/>
            <person name="Muensterkoetter M."/>
            <person name="Nagy L.G."/>
        </authorList>
    </citation>
    <scope>NUCLEOTIDE SEQUENCE [LARGE SCALE GENOMIC DNA]</scope>
    <source>
        <strain evidence="3">Ar21-2</strain>
    </source>
</reference>
<dbReference type="AlphaFoldDB" id="A0A2H3C8K4"/>
<evidence type="ECO:0000313" key="3">
    <source>
        <dbReference type="Proteomes" id="UP000217790"/>
    </source>
</evidence>
<dbReference type="Proteomes" id="UP000217790">
    <property type="component" value="Unassembled WGS sequence"/>
</dbReference>
<protein>
    <submittedName>
        <fullName evidence="2">Uncharacterized protein</fullName>
    </submittedName>
</protein>
<feature type="region of interest" description="Disordered" evidence="1">
    <location>
        <begin position="1"/>
        <end position="36"/>
    </location>
</feature>
<evidence type="ECO:0000313" key="2">
    <source>
        <dbReference type="EMBL" id="PBK79411.1"/>
    </source>
</evidence>
<feature type="compositionally biased region" description="Polar residues" evidence="1">
    <location>
        <begin position="23"/>
        <end position="36"/>
    </location>
</feature>
<gene>
    <name evidence="2" type="ORF">ARMGADRAFT_1040826</name>
</gene>
<name>A0A2H3C8K4_ARMGA</name>
<organism evidence="2 3">
    <name type="scientific">Armillaria gallica</name>
    <name type="common">Bulbous honey fungus</name>
    <name type="synonym">Armillaria bulbosa</name>
    <dbReference type="NCBI Taxonomy" id="47427"/>
    <lineage>
        <taxon>Eukaryota</taxon>
        <taxon>Fungi</taxon>
        <taxon>Dikarya</taxon>
        <taxon>Basidiomycota</taxon>
        <taxon>Agaricomycotina</taxon>
        <taxon>Agaricomycetes</taxon>
        <taxon>Agaricomycetidae</taxon>
        <taxon>Agaricales</taxon>
        <taxon>Marasmiineae</taxon>
        <taxon>Physalacriaceae</taxon>
        <taxon>Armillaria</taxon>
    </lineage>
</organism>
<feature type="compositionally biased region" description="Low complexity" evidence="1">
    <location>
        <begin position="1"/>
        <end position="16"/>
    </location>
</feature>